<evidence type="ECO:0000259" key="8">
    <source>
        <dbReference type="Pfam" id="PF01545"/>
    </source>
</evidence>
<feature type="compositionally biased region" description="Low complexity" evidence="6">
    <location>
        <begin position="349"/>
        <end position="362"/>
    </location>
</feature>
<evidence type="ECO:0000256" key="6">
    <source>
        <dbReference type="SAM" id="MobiDB-lite"/>
    </source>
</evidence>
<feature type="transmembrane region" description="Helical" evidence="7">
    <location>
        <begin position="190"/>
        <end position="209"/>
    </location>
</feature>
<dbReference type="Proteomes" id="UP001431209">
    <property type="component" value="Unassembled WGS sequence"/>
</dbReference>
<protein>
    <submittedName>
        <fullName evidence="9">Zinc transporter</fullName>
    </submittedName>
</protein>
<dbReference type="GO" id="GO:0005794">
    <property type="term" value="C:Golgi apparatus"/>
    <property type="evidence" value="ECO:0007669"/>
    <property type="project" value="TreeGrafter"/>
</dbReference>
<feature type="region of interest" description="Disordered" evidence="6">
    <location>
        <begin position="307"/>
        <end position="362"/>
    </location>
</feature>
<feature type="transmembrane region" description="Helical" evidence="7">
    <location>
        <begin position="6"/>
        <end position="31"/>
    </location>
</feature>
<feature type="domain" description="Cation efflux protein transmembrane" evidence="8">
    <location>
        <begin position="2"/>
        <end position="216"/>
    </location>
</feature>
<dbReference type="GO" id="GO:0016020">
    <property type="term" value="C:membrane"/>
    <property type="evidence" value="ECO:0007669"/>
    <property type="project" value="UniProtKB-SubCell"/>
</dbReference>
<keyword evidence="5 7" id="KW-0472">Membrane</keyword>
<comment type="subcellular location">
    <subcellularLocation>
        <location evidence="1">Membrane</location>
        <topology evidence="1">Multi-pass membrane protein</topology>
    </subcellularLocation>
</comment>
<evidence type="ECO:0000256" key="4">
    <source>
        <dbReference type="ARBA" id="ARBA00022989"/>
    </source>
</evidence>
<reference evidence="9 10" key="1">
    <citation type="submission" date="2024-03" db="EMBL/GenBank/DDBJ databases">
        <title>The Acrasis kona genome and developmental transcriptomes reveal deep origins of eukaryotic multicellular pathways.</title>
        <authorList>
            <person name="Sheikh S."/>
            <person name="Fu C.-J."/>
            <person name="Brown M.W."/>
            <person name="Baldauf S.L."/>
        </authorList>
    </citation>
    <scope>NUCLEOTIDE SEQUENCE [LARGE SCALE GENOMIC DNA]</scope>
    <source>
        <strain evidence="9 10">ATCC MYA-3509</strain>
    </source>
</reference>
<proteinExistence type="predicted"/>
<dbReference type="InterPro" id="IPR045316">
    <property type="entry name" value="Msc2-like"/>
</dbReference>
<keyword evidence="4 7" id="KW-1133">Transmembrane helix</keyword>
<evidence type="ECO:0000256" key="1">
    <source>
        <dbReference type="ARBA" id="ARBA00004141"/>
    </source>
</evidence>
<evidence type="ECO:0000256" key="5">
    <source>
        <dbReference type="ARBA" id="ARBA00023136"/>
    </source>
</evidence>
<feature type="transmembrane region" description="Helical" evidence="7">
    <location>
        <begin position="54"/>
        <end position="77"/>
    </location>
</feature>
<feature type="transmembrane region" description="Helical" evidence="7">
    <location>
        <begin position="89"/>
        <end position="108"/>
    </location>
</feature>
<feature type="compositionally biased region" description="Low complexity" evidence="6">
    <location>
        <begin position="310"/>
        <end position="327"/>
    </location>
</feature>
<keyword evidence="10" id="KW-1185">Reference proteome</keyword>
<comment type="caution">
    <text evidence="9">The sequence shown here is derived from an EMBL/GenBank/DDBJ whole genome shotgun (WGS) entry which is preliminary data.</text>
</comment>
<feature type="compositionally biased region" description="Polar residues" evidence="6">
    <location>
        <begin position="328"/>
        <end position="339"/>
    </location>
</feature>
<dbReference type="InterPro" id="IPR027469">
    <property type="entry name" value="Cation_efflux_TMD_sf"/>
</dbReference>
<dbReference type="EMBL" id="JAOPGA020001336">
    <property type="protein sequence ID" value="KAL0487363.1"/>
    <property type="molecule type" value="Genomic_DNA"/>
</dbReference>
<organism evidence="9 10">
    <name type="scientific">Acrasis kona</name>
    <dbReference type="NCBI Taxonomy" id="1008807"/>
    <lineage>
        <taxon>Eukaryota</taxon>
        <taxon>Discoba</taxon>
        <taxon>Heterolobosea</taxon>
        <taxon>Tetramitia</taxon>
        <taxon>Eutetramitia</taxon>
        <taxon>Acrasidae</taxon>
        <taxon>Acrasis</taxon>
    </lineage>
</organism>
<dbReference type="GO" id="GO:0006882">
    <property type="term" value="P:intracellular zinc ion homeostasis"/>
    <property type="evidence" value="ECO:0007669"/>
    <property type="project" value="InterPro"/>
</dbReference>
<evidence type="ECO:0000256" key="7">
    <source>
        <dbReference type="SAM" id="Phobius"/>
    </source>
</evidence>
<keyword evidence="2" id="KW-0813">Transport</keyword>
<feature type="transmembrane region" description="Helical" evidence="7">
    <location>
        <begin position="164"/>
        <end position="184"/>
    </location>
</feature>
<evidence type="ECO:0000256" key="2">
    <source>
        <dbReference type="ARBA" id="ARBA00022448"/>
    </source>
</evidence>
<dbReference type="Gene3D" id="1.20.1510.10">
    <property type="entry name" value="Cation efflux protein transmembrane domain"/>
    <property type="match status" value="1"/>
</dbReference>
<dbReference type="AlphaFoldDB" id="A0AAW2ZDC5"/>
<evidence type="ECO:0000313" key="10">
    <source>
        <dbReference type="Proteomes" id="UP001431209"/>
    </source>
</evidence>
<keyword evidence="3 7" id="KW-0812">Transmembrane</keyword>
<gene>
    <name evidence="9" type="ORF">AKO1_000799</name>
</gene>
<sequence>MFSHSLVIIFCAFYTLHRALHYIIMVTGHILEKKVELNRSLFTAYSYGYRRAEVVLRFSNSIFAAFISFAFITEGIQRLAEPHHYHMEYITMIALVGVLVNFFGVYLFSPTSGVINRKGTASTTPYSYKNFSLPSVSGSNNTWQELILNIQNHLKKQRQFIYEWIVESHAHIAAFVTALFISTIGDYLDVVIAFIMSILTFTLALPPIVEASSTLLQTTPDSVMVQLSRCVNESSKLEDVLECYGEHFWTVGPASSASSKTHVIGSMQVRVVEGANEQTVLRNVQRVFADKKSFSIDLTIQIEKRTLRESSNSSLSSPSNVPISQSNTSTSLQVNRSTPPQQPLAAAVTDTTKPEPTTNTTATPVIINQPIDASHEGLGLYIEEQESQSDDEDDMFRKLKKTGSATNLMNRNMNKVPSTHTIMDLDRELDLLDKNV</sequence>
<dbReference type="PANTHER" id="PTHR45755:SF3">
    <property type="entry name" value="METAL TOLERANCE PROTEIN C2"/>
    <property type="match status" value="1"/>
</dbReference>
<evidence type="ECO:0000313" key="9">
    <source>
        <dbReference type="EMBL" id="KAL0487363.1"/>
    </source>
</evidence>
<name>A0AAW2ZDC5_9EUKA</name>
<dbReference type="SUPFAM" id="SSF161111">
    <property type="entry name" value="Cation efflux protein transmembrane domain-like"/>
    <property type="match status" value="1"/>
</dbReference>
<dbReference type="Pfam" id="PF01545">
    <property type="entry name" value="Cation_efflux"/>
    <property type="match status" value="1"/>
</dbReference>
<evidence type="ECO:0000256" key="3">
    <source>
        <dbReference type="ARBA" id="ARBA00022692"/>
    </source>
</evidence>
<dbReference type="InterPro" id="IPR058533">
    <property type="entry name" value="Cation_efflux_TM"/>
</dbReference>
<dbReference type="PANTHER" id="PTHR45755">
    <property type="match status" value="1"/>
</dbReference>
<accession>A0AAW2ZDC5</accession>
<dbReference type="GO" id="GO:0005385">
    <property type="term" value="F:zinc ion transmembrane transporter activity"/>
    <property type="evidence" value="ECO:0007669"/>
    <property type="project" value="InterPro"/>
</dbReference>